<keyword evidence="14" id="KW-1185">Reference proteome</keyword>
<keyword evidence="11" id="KW-0472">Membrane</keyword>
<evidence type="ECO:0000256" key="3">
    <source>
        <dbReference type="ARBA" id="ARBA00012438"/>
    </source>
</evidence>
<evidence type="ECO:0000256" key="1">
    <source>
        <dbReference type="ARBA" id="ARBA00000085"/>
    </source>
</evidence>
<dbReference type="Gene3D" id="3.30.565.10">
    <property type="entry name" value="Histidine kinase-like ATPase, C-terminal domain"/>
    <property type="match status" value="1"/>
</dbReference>
<dbReference type="AlphaFoldDB" id="A0A850NIB5"/>
<evidence type="ECO:0000256" key="11">
    <source>
        <dbReference type="SAM" id="Phobius"/>
    </source>
</evidence>
<evidence type="ECO:0000256" key="4">
    <source>
        <dbReference type="ARBA" id="ARBA00022475"/>
    </source>
</evidence>
<dbReference type="InterPro" id="IPR048760">
    <property type="entry name" value="VP0354-like_sensor_dom"/>
</dbReference>
<proteinExistence type="predicted"/>
<dbReference type="InterPro" id="IPR005467">
    <property type="entry name" value="His_kinase_dom"/>
</dbReference>
<comment type="catalytic activity">
    <reaction evidence="1">
        <text>ATP + protein L-histidine = ADP + protein N-phospho-L-histidine.</text>
        <dbReference type="EC" id="2.7.13.3"/>
    </reaction>
</comment>
<dbReference type="SUPFAM" id="SSF47384">
    <property type="entry name" value="Homodimeric domain of signal transducing histidine kinase"/>
    <property type="match status" value="1"/>
</dbReference>
<dbReference type="InterPro" id="IPR029151">
    <property type="entry name" value="Sensor-like_sf"/>
</dbReference>
<dbReference type="Pfam" id="PF02518">
    <property type="entry name" value="HATPase_c"/>
    <property type="match status" value="1"/>
</dbReference>
<dbReference type="SMART" id="SM00387">
    <property type="entry name" value="HATPase_c"/>
    <property type="match status" value="1"/>
</dbReference>
<dbReference type="InterPro" id="IPR036890">
    <property type="entry name" value="HATPase_C_sf"/>
</dbReference>
<evidence type="ECO:0000259" key="12">
    <source>
        <dbReference type="PROSITE" id="PS50109"/>
    </source>
</evidence>
<dbReference type="InterPro" id="IPR004358">
    <property type="entry name" value="Sig_transdc_His_kin-like_C"/>
</dbReference>
<evidence type="ECO:0000313" key="13">
    <source>
        <dbReference type="EMBL" id="NVN19519.1"/>
    </source>
</evidence>
<comment type="caution">
    <text evidence="13">The sequence shown here is derived from an EMBL/GenBank/DDBJ whole genome shotgun (WGS) entry which is preliminary data.</text>
</comment>
<dbReference type="GO" id="GO:0004721">
    <property type="term" value="F:phosphoprotein phosphatase activity"/>
    <property type="evidence" value="ECO:0007669"/>
    <property type="project" value="TreeGrafter"/>
</dbReference>
<keyword evidence="6" id="KW-0808">Transferase</keyword>
<sequence length="603" mass="69738">MWNRIIKTAAALYIPLLIFTLVWGNLQKKSLIANMGQIQQRNILSKSYNLIDQSMVLIDITSFWSGVTFPASFSNKNQLNPDFLNNYIRTMQGLDVYEQFRLIDLHGNELVRYEKVDQDSMAPSDLQNKVDRGYFQAGLSLRKGQVYVSSIELNRENGVLETPHKPVIRGVTPIYDINNAQVGLAVINFNMNKIFDLLKTRISGDNFYLLDNNRNIITTNLSDNVLPHQASMSHVDSVIKKKLELKKLIFPRDTFFMENGSLWVHQNVRTGFEKDVGMNRYTDMAEIVTDNDWAIIQEIPPSYIRSRLQTIRKNLILFNILTLIVIILIALIYARTQREKKNFVTQLQQKNKQLLSSQAQLKSTNELVKLSNERLQVRNRQLEDFSYVVAHNLKAPVTSMSIIVDLLNKSKNQQTFMELFPKLQTISNNINTLTEDVSTYISILNNKELQVENVNLLLLLQEVKKDFVETLLDDEAQNFETVYKLDAWHSIKSSKFYMKSILQNFLSNAIKYRKPDTRSHIIFESSWENDHKVLYVKDNGLGIDLDRHGENIFKLYKRFHRNISGKGMGLFLIKSQLEAMDATLEVESEEGVGTTFKITFKRI</sequence>
<dbReference type="Gene3D" id="1.10.287.130">
    <property type="match status" value="1"/>
</dbReference>
<keyword evidence="10" id="KW-0902">Two-component regulatory system</keyword>
<feature type="domain" description="Histidine kinase" evidence="12">
    <location>
        <begin position="388"/>
        <end position="603"/>
    </location>
</feature>
<evidence type="ECO:0000256" key="2">
    <source>
        <dbReference type="ARBA" id="ARBA00004651"/>
    </source>
</evidence>
<protein>
    <recommendedName>
        <fullName evidence="3">histidine kinase</fullName>
        <ecNumber evidence="3">2.7.13.3</ecNumber>
    </recommendedName>
</protein>
<dbReference type="PRINTS" id="PR00344">
    <property type="entry name" value="BCTRLSENSOR"/>
</dbReference>
<dbReference type="GO" id="GO:0000155">
    <property type="term" value="F:phosphorelay sensor kinase activity"/>
    <property type="evidence" value="ECO:0007669"/>
    <property type="project" value="InterPro"/>
</dbReference>
<dbReference type="GO" id="GO:0016036">
    <property type="term" value="P:cellular response to phosphate starvation"/>
    <property type="evidence" value="ECO:0007669"/>
    <property type="project" value="TreeGrafter"/>
</dbReference>
<evidence type="ECO:0000256" key="7">
    <source>
        <dbReference type="ARBA" id="ARBA00022692"/>
    </source>
</evidence>
<keyword evidence="8" id="KW-0418">Kinase</keyword>
<keyword evidence="5" id="KW-0597">Phosphoprotein</keyword>
<evidence type="ECO:0000256" key="6">
    <source>
        <dbReference type="ARBA" id="ARBA00022679"/>
    </source>
</evidence>
<organism evidence="13 14">
    <name type="scientific">Flagellimonas chongwuensis</name>
    <dbReference type="NCBI Taxonomy" id="2697365"/>
    <lineage>
        <taxon>Bacteria</taxon>
        <taxon>Pseudomonadati</taxon>
        <taxon>Bacteroidota</taxon>
        <taxon>Flavobacteriia</taxon>
        <taxon>Flavobacteriales</taxon>
        <taxon>Flavobacteriaceae</taxon>
        <taxon>Flagellimonas</taxon>
    </lineage>
</organism>
<evidence type="ECO:0000313" key="14">
    <source>
        <dbReference type="Proteomes" id="UP000558089"/>
    </source>
</evidence>
<reference evidence="13 14" key="1">
    <citation type="submission" date="2020-01" db="EMBL/GenBank/DDBJ databases">
        <title>Draft Genome Analysis of Muricauda sp. HICW Isolated from coastal seawater of PR China.</title>
        <authorList>
            <person name="Chen M.-X."/>
        </authorList>
    </citation>
    <scope>NUCLEOTIDE SEQUENCE [LARGE SCALE GENOMIC DNA]</scope>
    <source>
        <strain evidence="13 14">HICW</strain>
    </source>
</reference>
<dbReference type="Pfam" id="PF21623">
    <property type="entry name" value="HK_sensor_dom_bact"/>
    <property type="match status" value="1"/>
</dbReference>
<accession>A0A850NIB5</accession>
<dbReference type="PANTHER" id="PTHR45453:SF1">
    <property type="entry name" value="PHOSPHATE REGULON SENSOR PROTEIN PHOR"/>
    <property type="match status" value="1"/>
</dbReference>
<dbReference type="SUPFAM" id="SSF55874">
    <property type="entry name" value="ATPase domain of HSP90 chaperone/DNA topoisomerase II/histidine kinase"/>
    <property type="match status" value="1"/>
</dbReference>
<dbReference type="EC" id="2.7.13.3" evidence="3"/>
<dbReference type="RefSeq" id="WP_176621064.1">
    <property type="nucleotide sequence ID" value="NZ_WYET01000007.1"/>
</dbReference>
<dbReference type="GO" id="GO:0005886">
    <property type="term" value="C:plasma membrane"/>
    <property type="evidence" value="ECO:0007669"/>
    <property type="project" value="UniProtKB-SubCell"/>
</dbReference>
<dbReference type="CDD" id="cd18773">
    <property type="entry name" value="PDC1_HK_sensor"/>
    <property type="match status" value="1"/>
</dbReference>
<dbReference type="Gene3D" id="3.30.450.20">
    <property type="entry name" value="PAS domain"/>
    <property type="match status" value="1"/>
</dbReference>
<dbReference type="EMBL" id="WYET01000007">
    <property type="protein sequence ID" value="NVN19519.1"/>
    <property type="molecule type" value="Genomic_DNA"/>
</dbReference>
<keyword evidence="4" id="KW-1003">Cell membrane</keyword>
<evidence type="ECO:0000256" key="8">
    <source>
        <dbReference type="ARBA" id="ARBA00022777"/>
    </source>
</evidence>
<evidence type="ECO:0000256" key="9">
    <source>
        <dbReference type="ARBA" id="ARBA00022989"/>
    </source>
</evidence>
<dbReference type="InterPro" id="IPR050351">
    <property type="entry name" value="BphY/WalK/GraS-like"/>
</dbReference>
<dbReference type="SUPFAM" id="SSF103190">
    <property type="entry name" value="Sensory domain-like"/>
    <property type="match status" value="1"/>
</dbReference>
<dbReference type="PANTHER" id="PTHR45453">
    <property type="entry name" value="PHOSPHATE REGULON SENSOR PROTEIN PHOR"/>
    <property type="match status" value="1"/>
</dbReference>
<evidence type="ECO:0000256" key="5">
    <source>
        <dbReference type="ARBA" id="ARBA00022553"/>
    </source>
</evidence>
<gene>
    <name evidence="13" type="ORF">GUA46_14310</name>
</gene>
<dbReference type="InterPro" id="IPR036097">
    <property type="entry name" value="HisK_dim/P_sf"/>
</dbReference>
<feature type="transmembrane region" description="Helical" evidence="11">
    <location>
        <begin position="315"/>
        <end position="334"/>
    </location>
</feature>
<dbReference type="Proteomes" id="UP000558089">
    <property type="component" value="Unassembled WGS sequence"/>
</dbReference>
<keyword evidence="9 11" id="KW-1133">Transmembrane helix</keyword>
<name>A0A850NIB5_9FLAO</name>
<dbReference type="PROSITE" id="PS50109">
    <property type="entry name" value="HIS_KIN"/>
    <property type="match status" value="1"/>
</dbReference>
<evidence type="ECO:0000256" key="10">
    <source>
        <dbReference type="ARBA" id="ARBA00023012"/>
    </source>
</evidence>
<dbReference type="InterPro" id="IPR003594">
    <property type="entry name" value="HATPase_dom"/>
</dbReference>
<comment type="subcellular location">
    <subcellularLocation>
        <location evidence="2">Cell membrane</location>
        <topology evidence="2">Multi-pass membrane protein</topology>
    </subcellularLocation>
</comment>
<keyword evidence="7 11" id="KW-0812">Transmembrane</keyword>